<dbReference type="GO" id="GO:0005737">
    <property type="term" value="C:cytoplasm"/>
    <property type="evidence" value="ECO:0007669"/>
    <property type="project" value="TreeGrafter"/>
</dbReference>
<keyword evidence="2 4" id="KW-0863">Zinc-finger</keyword>
<evidence type="ECO:0000256" key="4">
    <source>
        <dbReference type="PROSITE-ProRule" id="PRU00175"/>
    </source>
</evidence>
<dbReference type="InterPro" id="IPR001841">
    <property type="entry name" value="Znf_RING"/>
</dbReference>
<dbReference type="OrthoDB" id="161681at2759"/>
<dbReference type="SMART" id="SM00184">
    <property type="entry name" value="RING"/>
    <property type="match status" value="1"/>
</dbReference>
<keyword evidence="3" id="KW-0862">Zinc</keyword>
<dbReference type="GO" id="GO:0008270">
    <property type="term" value="F:zinc ion binding"/>
    <property type="evidence" value="ECO:0007669"/>
    <property type="project" value="UniProtKB-KW"/>
</dbReference>
<dbReference type="Gene3D" id="3.30.40.10">
    <property type="entry name" value="Zinc/RING finger domain, C3HC4 (zinc finger)"/>
    <property type="match status" value="2"/>
</dbReference>
<reference evidence="8 9" key="1">
    <citation type="submission" date="2016-09" db="EMBL/GenBank/DDBJ databases">
        <title>Extensive genetic diversity and differential bi-allelic expression allows diatom success in the polar Southern Ocean.</title>
        <authorList>
            <consortium name="DOE Joint Genome Institute"/>
            <person name="Mock T."/>
            <person name="Otillar R.P."/>
            <person name="Strauss J."/>
            <person name="Dupont C."/>
            <person name="Frickenhaus S."/>
            <person name="Maumus F."/>
            <person name="Mcmullan M."/>
            <person name="Sanges R."/>
            <person name="Schmutz J."/>
            <person name="Toseland A."/>
            <person name="Valas R."/>
            <person name="Veluchamy A."/>
            <person name="Ward B.J."/>
            <person name="Allen A."/>
            <person name="Barry K."/>
            <person name="Falciatore A."/>
            <person name="Ferrante M."/>
            <person name="Fortunato A.E."/>
            <person name="Gloeckner G."/>
            <person name="Gruber A."/>
            <person name="Hipkin R."/>
            <person name="Janech M."/>
            <person name="Kroth P."/>
            <person name="Leese F."/>
            <person name="Lindquist E."/>
            <person name="Lyon B.R."/>
            <person name="Martin J."/>
            <person name="Mayer C."/>
            <person name="Parker M."/>
            <person name="Quesneville H."/>
            <person name="Raymond J."/>
            <person name="Uhlig C."/>
            <person name="Valentin K.U."/>
            <person name="Worden A.Z."/>
            <person name="Armbrust E.V."/>
            <person name="Bowler C."/>
            <person name="Green B."/>
            <person name="Moulton V."/>
            <person name="Van Oosterhout C."/>
            <person name="Grigoriev I."/>
        </authorList>
    </citation>
    <scope>NUCLEOTIDE SEQUENCE [LARGE SCALE GENOMIC DNA]</scope>
    <source>
        <strain evidence="8 9">CCMP1102</strain>
    </source>
</reference>
<keyword evidence="6" id="KW-0812">Transmembrane</keyword>
<feature type="compositionally biased region" description="Low complexity" evidence="5">
    <location>
        <begin position="170"/>
        <end position="183"/>
    </location>
</feature>
<dbReference type="AlphaFoldDB" id="A0A1E7FUJ4"/>
<dbReference type="PROSITE" id="PS50089">
    <property type="entry name" value="ZF_RING_2"/>
    <property type="match status" value="1"/>
</dbReference>
<evidence type="ECO:0000256" key="3">
    <source>
        <dbReference type="ARBA" id="ARBA00022833"/>
    </source>
</evidence>
<dbReference type="Proteomes" id="UP000095751">
    <property type="component" value="Unassembled WGS sequence"/>
</dbReference>
<feature type="transmembrane region" description="Helical" evidence="6">
    <location>
        <begin position="541"/>
        <end position="560"/>
    </location>
</feature>
<feature type="domain" description="RING-type" evidence="7">
    <location>
        <begin position="243"/>
        <end position="288"/>
    </location>
</feature>
<dbReference type="GO" id="GO:0031624">
    <property type="term" value="F:ubiquitin conjugating enzyme binding"/>
    <property type="evidence" value="ECO:0007669"/>
    <property type="project" value="TreeGrafter"/>
</dbReference>
<dbReference type="InParanoid" id="A0A1E7FUJ4"/>
<protein>
    <recommendedName>
        <fullName evidence="7">RING-type domain-containing protein</fullName>
    </recommendedName>
</protein>
<keyword evidence="6" id="KW-1133">Transmembrane helix</keyword>
<dbReference type="KEGG" id="fcy:FRACYDRAFT_231958"/>
<proteinExistence type="predicted"/>
<keyword evidence="9" id="KW-1185">Reference proteome</keyword>
<feature type="transmembrane region" description="Helical" evidence="6">
    <location>
        <begin position="461"/>
        <end position="479"/>
    </location>
</feature>
<feature type="compositionally biased region" description="Acidic residues" evidence="5">
    <location>
        <begin position="18"/>
        <end position="32"/>
    </location>
</feature>
<feature type="region of interest" description="Disordered" evidence="5">
    <location>
        <begin position="1"/>
        <end position="153"/>
    </location>
</feature>
<organism evidence="8 9">
    <name type="scientific">Fragilariopsis cylindrus CCMP1102</name>
    <dbReference type="NCBI Taxonomy" id="635003"/>
    <lineage>
        <taxon>Eukaryota</taxon>
        <taxon>Sar</taxon>
        <taxon>Stramenopiles</taxon>
        <taxon>Ochrophyta</taxon>
        <taxon>Bacillariophyta</taxon>
        <taxon>Bacillariophyceae</taxon>
        <taxon>Bacillariophycidae</taxon>
        <taxon>Bacillariales</taxon>
        <taxon>Bacillariaceae</taxon>
        <taxon>Fragilariopsis</taxon>
    </lineage>
</organism>
<dbReference type="GO" id="GO:0043161">
    <property type="term" value="P:proteasome-mediated ubiquitin-dependent protein catabolic process"/>
    <property type="evidence" value="ECO:0007669"/>
    <property type="project" value="TreeGrafter"/>
</dbReference>
<dbReference type="SUPFAM" id="SSF57850">
    <property type="entry name" value="RING/U-box"/>
    <property type="match status" value="1"/>
</dbReference>
<evidence type="ECO:0000256" key="5">
    <source>
        <dbReference type="SAM" id="MobiDB-lite"/>
    </source>
</evidence>
<evidence type="ECO:0000313" key="9">
    <source>
        <dbReference type="Proteomes" id="UP000095751"/>
    </source>
</evidence>
<dbReference type="InterPro" id="IPR018957">
    <property type="entry name" value="Znf_C3HC4_RING-type"/>
</dbReference>
<dbReference type="EMBL" id="KV784353">
    <property type="protein sequence ID" value="OEU21812.1"/>
    <property type="molecule type" value="Genomic_DNA"/>
</dbReference>
<dbReference type="InterPro" id="IPR004162">
    <property type="entry name" value="SINA-like_animal"/>
</dbReference>
<feature type="region of interest" description="Disordered" evidence="5">
    <location>
        <begin position="166"/>
        <end position="192"/>
    </location>
</feature>
<evidence type="ECO:0000256" key="2">
    <source>
        <dbReference type="ARBA" id="ARBA00022771"/>
    </source>
</evidence>
<sequence>MSDGLDPSGDMIQAPDTVEQEQEQQQEQEQDEQGNFVTRLRNQRRIRRFTEDNPLQSQPPRGFRIHRQPNLADNGAENDPFVIDAGPVPAGNENITSQSQPPRPPLPSMNGSSIRQVFDTGPRPGLGPTGDQNNPSLSQPQPRPPIIINRNNVRPIHFNVGSGRLMSMRQQPSNNPSQSQTQTRVDPRPSMSSNNIRQVHVQVQVDPLVPQPVPPSSRNTTTTTTTTTTEEEVDPPDYERFKCEICYEYLNEPVGCGKCSSRFCRSCLQRVYESDKERNQKPRCPVCRCEYDKMAPDAGMYGVTNGGSAPTLPCRYVSVGCPFRKLPLPEIANHEAVCDHVLMRCRYSQYGCKWTGKRGLIKAHEEFGCKIAPTGNFIEQFRHQKAEHAMKMEMITQQIAHNSRFVHVLRSTYARDNQRKSLTDIFRLVQYFYTLLCLTPHFFMTKDLYVSYWRTNNTRAAVINFCVCLPFIAACFGVTRRATSSFFDFFDVISPDKTLAILAKALEGRDLTSIPNATTTATAMMDDIFQNSQAEELTVEIILGLCVGVVGLLVVTLTFVDVKSSILWDKISIPRLGKFPLVGDAEAISIFTLLLS</sequence>
<dbReference type="InterPro" id="IPR013083">
    <property type="entry name" value="Znf_RING/FYVE/PHD"/>
</dbReference>
<keyword evidence="6" id="KW-0472">Membrane</keyword>
<dbReference type="SUPFAM" id="SSF49599">
    <property type="entry name" value="TRAF domain-like"/>
    <property type="match status" value="1"/>
</dbReference>
<evidence type="ECO:0000313" key="8">
    <source>
        <dbReference type="EMBL" id="OEU21812.1"/>
    </source>
</evidence>
<dbReference type="Pfam" id="PF00097">
    <property type="entry name" value="zf-C3HC4"/>
    <property type="match status" value="1"/>
</dbReference>
<dbReference type="Pfam" id="PF21361">
    <property type="entry name" value="Sina_ZnF"/>
    <property type="match status" value="1"/>
</dbReference>
<accession>A0A1E7FUJ4</accession>
<name>A0A1E7FUJ4_9STRA</name>
<evidence type="ECO:0000256" key="6">
    <source>
        <dbReference type="SAM" id="Phobius"/>
    </source>
</evidence>
<keyword evidence="1" id="KW-0479">Metal-binding</keyword>
<dbReference type="GO" id="GO:0061630">
    <property type="term" value="F:ubiquitin protein ligase activity"/>
    <property type="evidence" value="ECO:0007669"/>
    <property type="project" value="TreeGrafter"/>
</dbReference>
<feature type="transmembrane region" description="Helical" evidence="6">
    <location>
        <begin position="428"/>
        <end position="449"/>
    </location>
</feature>
<dbReference type="PANTHER" id="PTHR45877:SF2">
    <property type="entry name" value="E3 UBIQUITIN-PROTEIN LIGASE SINA-RELATED"/>
    <property type="match status" value="1"/>
</dbReference>
<feature type="region of interest" description="Disordered" evidence="5">
    <location>
        <begin position="208"/>
        <end position="234"/>
    </location>
</feature>
<gene>
    <name evidence="8" type="ORF">FRACYDRAFT_231958</name>
</gene>
<feature type="compositionally biased region" description="Low complexity" evidence="5">
    <location>
        <begin position="132"/>
        <end position="153"/>
    </location>
</feature>
<dbReference type="PANTHER" id="PTHR45877">
    <property type="entry name" value="E3 UBIQUITIN-PROTEIN LIGASE SIAH2"/>
    <property type="match status" value="1"/>
</dbReference>
<evidence type="ECO:0000259" key="7">
    <source>
        <dbReference type="PROSITE" id="PS50089"/>
    </source>
</evidence>
<evidence type="ECO:0000256" key="1">
    <source>
        <dbReference type="ARBA" id="ARBA00022723"/>
    </source>
</evidence>